<dbReference type="EMBL" id="UZAG01015844">
    <property type="protein sequence ID" value="VDO23725.1"/>
    <property type="molecule type" value="Genomic_DNA"/>
</dbReference>
<dbReference type="WBParaSite" id="BTMF_0000912701-mRNA-1">
    <property type="protein sequence ID" value="BTMF_0000912701-mRNA-1"/>
    <property type="gene ID" value="BTMF_0000912701"/>
</dbReference>
<evidence type="ECO:0000313" key="3">
    <source>
        <dbReference type="WBParaSite" id="BTMF_0000912701-mRNA-1"/>
    </source>
</evidence>
<accession>A0A0R3QN42</accession>
<organism evidence="3">
    <name type="scientific">Brugia timori</name>
    <dbReference type="NCBI Taxonomy" id="42155"/>
    <lineage>
        <taxon>Eukaryota</taxon>
        <taxon>Metazoa</taxon>
        <taxon>Ecdysozoa</taxon>
        <taxon>Nematoda</taxon>
        <taxon>Chromadorea</taxon>
        <taxon>Rhabditida</taxon>
        <taxon>Spirurina</taxon>
        <taxon>Spiruromorpha</taxon>
        <taxon>Filarioidea</taxon>
        <taxon>Onchocercidae</taxon>
        <taxon>Brugia</taxon>
    </lineage>
</organism>
<proteinExistence type="predicted"/>
<protein>
    <submittedName>
        <fullName evidence="1 3">Uncharacterized protein</fullName>
    </submittedName>
</protein>
<reference evidence="1 2" key="2">
    <citation type="submission" date="2018-11" db="EMBL/GenBank/DDBJ databases">
        <authorList>
            <consortium name="Pathogen Informatics"/>
        </authorList>
    </citation>
    <scope>NUCLEOTIDE SEQUENCE [LARGE SCALE GENOMIC DNA]</scope>
</reference>
<keyword evidence="2" id="KW-1185">Reference proteome</keyword>
<sequence length="74" mass="8719">MFVNDTPHPEHLTAELFKKHKKLLQKKVAFVEEERNMWEHSKAILAQNIDDEENLKQSRQACKEISKQCGLQVM</sequence>
<gene>
    <name evidence="1" type="ORF">BTMF_LOCUS7178</name>
</gene>
<name>A0A0R3QN42_9BILA</name>
<dbReference type="Proteomes" id="UP000280834">
    <property type="component" value="Unassembled WGS sequence"/>
</dbReference>
<evidence type="ECO:0000313" key="1">
    <source>
        <dbReference type="EMBL" id="VDO23725.1"/>
    </source>
</evidence>
<reference evidence="3" key="1">
    <citation type="submission" date="2017-02" db="UniProtKB">
        <authorList>
            <consortium name="WormBaseParasite"/>
        </authorList>
    </citation>
    <scope>IDENTIFICATION</scope>
</reference>
<evidence type="ECO:0000313" key="2">
    <source>
        <dbReference type="Proteomes" id="UP000280834"/>
    </source>
</evidence>
<dbReference type="AlphaFoldDB" id="A0A0R3QN42"/>